<organism evidence="5 6">
    <name type="scientific">Parabacteroides acidifaciens</name>
    <dbReference type="NCBI Taxonomy" id="2290935"/>
    <lineage>
        <taxon>Bacteria</taxon>
        <taxon>Pseudomonadati</taxon>
        <taxon>Bacteroidota</taxon>
        <taxon>Bacteroidia</taxon>
        <taxon>Bacteroidales</taxon>
        <taxon>Tannerellaceae</taxon>
        <taxon>Parabacteroides</taxon>
    </lineage>
</organism>
<dbReference type="InterPro" id="IPR019079">
    <property type="entry name" value="Capsule_synth_CapA"/>
</dbReference>
<dbReference type="CDD" id="cd07381">
    <property type="entry name" value="MPP_CapA"/>
    <property type="match status" value="1"/>
</dbReference>
<dbReference type="Proteomes" id="UP000629596">
    <property type="component" value="Unassembled WGS sequence"/>
</dbReference>
<comment type="caution">
    <text evidence="5">The sequence shown here is derived from an EMBL/GenBank/DDBJ whole genome shotgun (WGS) entry which is preliminary data.</text>
</comment>
<dbReference type="EMBL" id="JACRTI010000041">
    <property type="protein sequence ID" value="MBC8602912.1"/>
    <property type="molecule type" value="Genomic_DNA"/>
</dbReference>
<reference evidence="4 7" key="2">
    <citation type="submission" date="2020-08" db="EMBL/GenBank/DDBJ databases">
        <title>Genome public.</title>
        <authorList>
            <person name="Liu C."/>
            <person name="Sun Q."/>
        </authorList>
    </citation>
    <scope>NUCLEOTIDE SEQUENCE [LARGE SCALE GENOMIC DNA]</scope>
    <source>
        <strain evidence="4 7">426_9</strain>
    </source>
</reference>
<evidence type="ECO:0000313" key="7">
    <source>
        <dbReference type="Proteomes" id="UP000629596"/>
    </source>
</evidence>
<evidence type="ECO:0000259" key="3">
    <source>
        <dbReference type="SMART" id="SM00854"/>
    </source>
</evidence>
<evidence type="ECO:0000313" key="4">
    <source>
        <dbReference type="EMBL" id="MBC8602912.1"/>
    </source>
</evidence>
<dbReference type="SUPFAM" id="SSF56300">
    <property type="entry name" value="Metallo-dependent phosphatases"/>
    <property type="match status" value="1"/>
</dbReference>
<dbReference type="InterPro" id="IPR052169">
    <property type="entry name" value="CW_Biosynth-Accessory"/>
</dbReference>
<dbReference type="AlphaFoldDB" id="A0A3D8HC62"/>
<gene>
    <name evidence="5" type="ORF">DWU89_14815</name>
    <name evidence="4" type="ORF">H8784_14440</name>
</gene>
<dbReference type="Gene3D" id="3.60.21.10">
    <property type="match status" value="1"/>
</dbReference>
<dbReference type="Pfam" id="PF09587">
    <property type="entry name" value="PGA_cap"/>
    <property type="match status" value="1"/>
</dbReference>
<dbReference type="InterPro" id="IPR029052">
    <property type="entry name" value="Metallo-depent_PP-like"/>
</dbReference>
<comment type="similarity">
    <text evidence="1">Belongs to the CapA family.</text>
</comment>
<dbReference type="PANTHER" id="PTHR33393">
    <property type="entry name" value="POLYGLUTAMINE SYNTHESIS ACCESSORY PROTEIN RV0574C-RELATED"/>
    <property type="match status" value="1"/>
</dbReference>
<protein>
    <submittedName>
        <fullName evidence="5">CapA family protein</fullName>
    </submittedName>
</protein>
<dbReference type="PROSITE" id="PS51257">
    <property type="entry name" value="PROKAR_LIPOPROTEIN"/>
    <property type="match status" value="1"/>
</dbReference>
<feature type="signal peptide" evidence="2">
    <location>
        <begin position="1"/>
        <end position="21"/>
    </location>
</feature>
<evidence type="ECO:0000313" key="5">
    <source>
        <dbReference type="EMBL" id="RDU48360.1"/>
    </source>
</evidence>
<accession>A0A3D8HC62</accession>
<dbReference type="PANTHER" id="PTHR33393:SF12">
    <property type="entry name" value="CAPSULE BIOSYNTHESIS PROTEIN CAPA"/>
    <property type="match status" value="1"/>
</dbReference>
<sequence length="364" mass="41426">MNKICSFVVYLFLFSCLPLSAQDSLTILFAGDAMMHQTQLDNTRKGDSFDLSGYFSNIEKEVKAADIAVVNFEVPLGGRPYSGYPAFSAPEDFALALQKAGFDFFLLANNHCLDRRTRGLVRTIRMLDSLEIRHTGTFLDRGHRHCTYPMLLRKKDFRIIMLNYTYDTNGLTVDTPRIVNYIDKQVMEADIVEAKLFNPDFIIANMHWGLEYEQMPSREQRRLADWLLGQGVDLVIGCHPHVVQPMELRKGEDGVPDRLVVYSLGNFISNMSREHTDGGAMVKVVLCRKGLRRYIASAQYSLVYSSRYVNKRGKEDIRVVPAASWSEKNQNGSFSVDSALIKYVKNTRLLLNGNNKAVDEYVFD</sequence>
<evidence type="ECO:0000256" key="1">
    <source>
        <dbReference type="ARBA" id="ARBA00005662"/>
    </source>
</evidence>
<reference evidence="5 6" key="1">
    <citation type="submission" date="2018-07" db="EMBL/GenBank/DDBJ databases">
        <title>Parabacteroides acidifaciens nov. sp., isolated from human feces.</title>
        <authorList>
            <person name="Wang Y.J."/>
        </authorList>
    </citation>
    <scope>NUCLEOTIDE SEQUENCE [LARGE SCALE GENOMIC DNA]</scope>
    <source>
        <strain evidence="5 6">426-9</strain>
    </source>
</reference>
<keyword evidence="7" id="KW-1185">Reference proteome</keyword>
<feature type="domain" description="Capsule synthesis protein CapA" evidence="3">
    <location>
        <begin position="26"/>
        <end position="271"/>
    </location>
</feature>
<dbReference type="SMART" id="SM00854">
    <property type="entry name" value="PGA_cap"/>
    <property type="match status" value="1"/>
</dbReference>
<name>A0A3D8HC62_9BACT</name>
<keyword evidence="2" id="KW-0732">Signal</keyword>
<dbReference type="EMBL" id="QREV01000041">
    <property type="protein sequence ID" value="RDU48360.1"/>
    <property type="molecule type" value="Genomic_DNA"/>
</dbReference>
<proteinExistence type="inferred from homology"/>
<evidence type="ECO:0000313" key="6">
    <source>
        <dbReference type="Proteomes" id="UP000256321"/>
    </source>
</evidence>
<feature type="chain" id="PRO_5017595664" evidence="2">
    <location>
        <begin position="22"/>
        <end position="364"/>
    </location>
</feature>
<dbReference type="Proteomes" id="UP000256321">
    <property type="component" value="Unassembled WGS sequence"/>
</dbReference>
<evidence type="ECO:0000256" key="2">
    <source>
        <dbReference type="SAM" id="SignalP"/>
    </source>
</evidence>